<sequence>MARVIAVFPVDLLEPDRLDDVLIFLAGLPIHPEDRKQ</sequence>
<dbReference type="EMBL" id="BARW01002455">
    <property type="protein sequence ID" value="GAI71429.1"/>
    <property type="molecule type" value="Genomic_DNA"/>
</dbReference>
<feature type="non-terminal residue" evidence="1">
    <location>
        <position position="37"/>
    </location>
</feature>
<dbReference type="AlphaFoldDB" id="X1SUE0"/>
<accession>X1SUE0</accession>
<organism evidence="1">
    <name type="scientific">marine sediment metagenome</name>
    <dbReference type="NCBI Taxonomy" id="412755"/>
    <lineage>
        <taxon>unclassified sequences</taxon>
        <taxon>metagenomes</taxon>
        <taxon>ecological metagenomes</taxon>
    </lineage>
</organism>
<proteinExistence type="predicted"/>
<reference evidence="1" key="1">
    <citation type="journal article" date="2014" name="Front. Microbiol.">
        <title>High frequency of phylogenetically diverse reductive dehalogenase-homologous genes in deep subseafloor sedimentary metagenomes.</title>
        <authorList>
            <person name="Kawai M."/>
            <person name="Futagami T."/>
            <person name="Toyoda A."/>
            <person name="Takaki Y."/>
            <person name="Nishi S."/>
            <person name="Hori S."/>
            <person name="Arai W."/>
            <person name="Tsubouchi T."/>
            <person name="Morono Y."/>
            <person name="Uchiyama I."/>
            <person name="Ito T."/>
            <person name="Fujiyama A."/>
            <person name="Inagaki F."/>
            <person name="Takami H."/>
        </authorList>
    </citation>
    <scope>NUCLEOTIDE SEQUENCE</scope>
    <source>
        <strain evidence="1">Expedition CK06-06</strain>
    </source>
</reference>
<gene>
    <name evidence="1" type="ORF">S12H4_06829</name>
</gene>
<evidence type="ECO:0000313" key="1">
    <source>
        <dbReference type="EMBL" id="GAI71429.1"/>
    </source>
</evidence>
<comment type="caution">
    <text evidence="1">The sequence shown here is derived from an EMBL/GenBank/DDBJ whole genome shotgun (WGS) entry which is preliminary data.</text>
</comment>
<protein>
    <submittedName>
        <fullName evidence="1">Uncharacterized protein</fullName>
    </submittedName>
</protein>
<name>X1SUE0_9ZZZZ</name>